<sequence>MRANQTDLSIATAAFYLAGAVFAALNASVFRYSEAPRPDLVVIAIACVVAGGGVLALGRRFSTRFAGALMIGALLVVVPSALTTPDALRAFNMGLLFFPYILYLVWFFPLWFARTLSYTWMATYIVLMLSRFGDEVATVLMTLAVTGLLAGELIGRFKARLERTSITDPLCDVWNKRGFERLLGPAVTAAQRSGQPLSLLYLDLDDFKRVNDAHGHAAGDRVLQEFARAVRDHSRPQDVFARFGGDEFVLLTIDANAEQALAAGERLRRQIPDPGWSFGVSEWRRGESPEAFISRADLLMLNEKHERKRARS</sequence>
<organism evidence="3 4">
    <name type="scientific">Leucobacter luti</name>
    <dbReference type="NCBI Taxonomy" id="340320"/>
    <lineage>
        <taxon>Bacteria</taxon>
        <taxon>Bacillati</taxon>
        <taxon>Actinomycetota</taxon>
        <taxon>Actinomycetes</taxon>
        <taxon>Micrococcales</taxon>
        <taxon>Microbacteriaceae</taxon>
        <taxon>Leucobacter</taxon>
    </lineage>
</organism>
<evidence type="ECO:0000313" key="4">
    <source>
        <dbReference type="Proteomes" id="UP000291832"/>
    </source>
</evidence>
<keyword evidence="4" id="KW-1185">Reference proteome</keyword>
<dbReference type="AlphaFoldDB" id="A0A4Q7TVJ7"/>
<dbReference type="EMBL" id="SHKI01000005">
    <property type="protein sequence ID" value="RZT64427.1"/>
    <property type="molecule type" value="Genomic_DNA"/>
</dbReference>
<evidence type="ECO:0000259" key="2">
    <source>
        <dbReference type="PROSITE" id="PS50887"/>
    </source>
</evidence>
<dbReference type="PANTHER" id="PTHR45138">
    <property type="entry name" value="REGULATORY COMPONENTS OF SENSORY TRANSDUCTION SYSTEM"/>
    <property type="match status" value="1"/>
</dbReference>
<keyword evidence="1" id="KW-0812">Transmembrane</keyword>
<feature type="transmembrane region" description="Helical" evidence="1">
    <location>
        <begin position="39"/>
        <end position="58"/>
    </location>
</feature>
<evidence type="ECO:0000256" key="1">
    <source>
        <dbReference type="SAM" id="Phobius"/>
    </source>
</evidence>
<dbReference type="InterPro" id="IPR000160">
    <property type="entry name" value="GGDEF_dom"/>
</dbReference>
<dbReference type="NCBIfam" id="TIGR00254">
    <property type="entry name" value="GGDEF"/>
    <property type="match status" value="1"/>
</dbReference>
<gene>
    <name evidence="3" type="ORF">EV139_1844</name>
</gene>
<feature type="transmembrane region" description="Helical" evidence="1">
    <location>
        <begin position="65"/>
        <end position="82"/>
    </location>
</feature>
<dbReference type="Proteomes" id="UP000291832">
    <property type="component" value="Unassembled WGS sequence"/>
</dbReference>
<accession>A0A4Q7TVJ7</accession>
<keyword evidence="1" id="KW-1133">Transmembrane helix</keyword>
<dbReference type="Gene3D" id="3.30.70.270">
    <property type="match status" value="1"/>
</dbReference>
<dbReference type="SUPFAM" id="SSF55073">
    <property type="entry name" value="Nucleotide cyclase"/>
    <property type="match status" value="1"/>
</dbReference>
<feature type="domain" description="GGDEF" evidence="2">
    <location>
        <begin position="195"/>
        <end position="312"/>
    </location>
</feature>
<name>A0A4Q7TVJ7_9MICO</name>
<dbReference type="SMART" id="SM00267">
    <property type="entry name" value="GGDEF"/>
    <property type="match status" value="1"/>
</dbReference>
<feature type="transmembrane region" description="Helical" evidence="1">
    <location>
        <begin position="138"/>
        <end position="155"/>
    </location>
</feature>
<protein>
    <submittedName>
        <fullName evidence="3">Diguanylate cyclase (GGDEF)-like protein</fullName>
    </submittedName>
</protein>
<dbReference type="InterPro" id="IPR029787">
    <property type="entry name" value="Nucleotide_cyclase"/>
</dbReference>
<comment type="caution">
    <text evidence="3">The sequence shown here is derived from an EMBL/GenBank/DDBJ whole genome shotgun (WGS) entry which is preliminary data.</text>
</comment>
<dbReference type="Pfam" id="PF00990">
    <property type="entry name" value="GGDEF"/>
    <property type="match status" value="1"/>
</dbReference>
<reference evidence="3 4" key="1">
    <citation type="journal article" date="2015" name="Stand. Genomic Sci.">
        <title>Genomic Encyclopedia of Bacterial and Archaeal Type Strains, Phase III: the genomes of soil and plant-associated and newly described type strains.</title>
        <authorList>
            <person name="Whitman W.B."/>
            <person name="Woyke T."/>
            <person name="Klenk H.P."/>
            <person name="Zhou Y."/>
            <person name="Lilburn T.G."/>
            <person name="Beck B.J."/>
            <person name="De Vos P."/>
            <person name="Vandamme P."/>
            <person name="Eisen J.A."/>
            <person name="Garrity G."/>
            <person name="Hugenholtz P."/>
            <person name="Kyrpides N.C."/>
        </authorList>
    </citation>
    <scope>NUCLEOTIDE SEQUENCE [LARGE SCALE GENOMIC DNA]</scope>
    <source>
        <strain evidence="3 4">RF6</strain>
    </source>
</reference>
<dbReference type="PANTHER" id="PTHR45138:SF9">
    <property type="entry name" value="DIGUANYLATE CYCLASE DGCM-RELATED"/>
    <property type="match status" value="1"/>
</dbReference>
<dbReference type="CDD" id="cd01949">
    <property type="entry name" value="GGDEF"/>
    <property type="match status" value="1"/>
</dbReference>
<keyword evidence="1" id="KW-0472">Membrane</keyword>
<proteinExistence type="predicted"/>
<evidence type="ECO:0000313" key="3">
    <source>
        <dbReference type="EMBL" id="RZT64427.1"/>
    </source>
</evidence>
<dbReference type="RefSeq" id="WP_130454047.1">
    <property type="nucleotide sequence ID" value="NZ_QYAG01000001.1"/>
</dbReference>
<dbReference type="PROSITE" id="PS50887">
    <property type="entry name" value="GGDEF"/>
    <property type="match status" value="1"/>
</dbReference>
<dbReference type="InterPro" id="IPR043128">
    <property type="entry name" value="Rev_trsase/Diguanyl_cyclase"/>
</dbReference>
<feature type="transmembrane region" description="Helical" evidence="1">
    <location>
        <begin position="88"/>
        <end position="108"/>
    </location>
</feature>
<dbReference type="GO" id="GO:0052621">
    <property type="term" value="F:diguanylate cyclase activity"/>
    <property type="evidence" value="ECO:0007669"/>
    <property type="project" value="TreeGrafter"/>
</dbReference>
<dbReference type="InterPro" id="IPR050469">
    <property type="entry name" value="Diguanylate_Cyclase"/>
</dbReference>